<dbReference type="EMBL" id="FMZW01000011">
    <property type="protein sequence ID" value="SDD41134.1"/>
    <property type="molecule type" value="Genomic_DNA"/>
</dbReference>
<protein>
    <submittedName>
        <fullName evidence="2">Uncharacterized protein</fullName>
    </submittedName>
</protein>
<proteinExistence type="predicted"/>
<sequence>MIEGNLERLRAHCANIRRYRRLLETRLSDLERAYIARRMSEEQRSVEALLHETFPDRLSLQTDRRRTTNLEMAGLLHPAEAFAHPMDVVEDFDLTSYEKRAILSLWAADACAVKDDPELNWTIDGAVSFDDIVDALCLLESDSDRRTDGSNRKGRRFGSHEADDSPAL</sequence>
<feature type="region of interest" description="Disordered" evidence="1">
    <location>
        <begin position="145"/>
        <end position="168"/>
    </location>
</feature>
<evidence type="ECO:0000313" key="2">
    <source>
        <dbReference type="EMBL" id="SDD41134.1"/>
    </source>
</evidence>
<name>A0A1G6UIQ2_9BRAD</name>
<dbReference type="Proteomes" id="UP000199245">
    <property type="component" value="Unassembled WGS sequence"/>
</dbReference>
<reference evidence="2 3" key="1">
    <citation type="submission" date="2016-10" db="EMBL/GenBank/DDBJ databases">
        <authorList>
            <person name="de Groot N.N."/>
        </authorList>
    </citation>
    <scope>NUCLEOTIDE SEQUENCE [LARGE SCALE GENOMIC DNA]</scope>
    <source>
        <strain evidence="2 3">R5</strain>
    </source>
</reference>
<dbReference type="RefSeq" id="WP_176936893.1">
    <property type="nucleotide sequence ID" value="NZ_FMZW01000011.1"/>
</dbReference>
<gene>
    <name evidence="2" type="ORF">SAMN05216337_10113</name>
</gene>
<organism evidence="2 3">
    <name type="scientific">Bradyrhizobium brasilense</name>
    <dbReference type="NCBI Taxonomy" id="1419277"/>
    <lineage>
        <taxon>Bacteria</taxon>
        <taxon>Pseudomonadati</taxon>
        <taxon>Pseudomonadota</taxon>
        <taxon>Alphaproteobacteria</taxon>
        <taxon>Hyphomicrobiales</taxon>
        <taxon>Nitrobacteraceae</taxon>
        <taxon>Bradyrhizobium</taxon>
    </lineage>
</organism>
<evidence type="ECO:0000256" key="1">
    <source>
        <dbReference type="SAM" id="MobiDB-lite"/>
    </source>
</evidence>
<accession>A0A1G6UIQ2</accession>
<feature type="compositionally biased region" description="Basic and acidic residues" evidence="1">
    <location>
        <begin position="158"/>
        <end position="168"/>
    </location>
</feature>
<evidence type="ECO:0000313" key="3">
    <source>
        <dbReference type="Proteomes" id="UP000199245"/>
    </source>
</evidence>
<dbReference type="AlphaFoldDB" id="A0A1G6UIQ2"/>